<organism evidence="1 2">
    <name type="scientific">Cyclobacterium plantarum</name>
    <dbReference type="NCBI Taxonomy" id="2716263"/>
    <lineage>
        <taxon>Bacteria</taxon>
        <taxon>Pseudomonadati</taxon>
        <taxon>Bacteroidota</taxon>
        <taxon>Cytophagia</taxon>
        <taxon>Cytophagales</taxon>
        <taxon>Cyclobacteriaceae</taxon>
        <taxon>Cyclobacterium</taxon>
    </lineage>
</organism>
<proteinExistence type="predicted"/>
<reference evidence="1 2" key="1">
    <citation type="submission" date="2020-03" db="EMBL/GenBank/DDBJ databases">
        <title>Cyclobacterium plantarum sp. nov., a marine bacterium isolated from a coastal-marine wetland.</title>
        <authorList>
            <person name="Sanchez-Porro C."/>
            <person name="Ventosa A."/>
            <person name="Amoozegar M."/>
        </authorList>
    </citation>
    <scope>NUCLEOTIDE SEQUENCE [LARGE SCALE GENOMIC DNA]</scope>
    <source>
        <strain evidence="1 2">GBPx2</strain>
    </source>
</reference>
<protein>
    <recommendedName>
        <fullName evidence="3">WD40-like Beta Propeller Repeat</fullName>
    </recommendedName>
</protein>
<comment type="caution">
    <text evidence="1">The sequence shown here is derived from an EMBL/GenBank/DDBJ whole genome shotgun (WGS) entry which is preliminary data.</text>
</comment>
<name>A0ABX0H2K0_9BACT</name>
<keyword evidence="2" id="KW-1185">Reference proteome</keyword>
<accession>A0ABX0H2K0</accession>
<dbReference type="RefSeq" id="WP_166143500.1">
    <property type="nucleotide sequence ID" value="NZ_JAANYN010000002.1"/>
</dbReference>
<dbReference type="Proteomes" id="UP000649799">
    <property type="component" value="Unassembled WGS sequence"/>
</dbReference>
<gene>
    <name evidence="1" type="ORF">G9Q97_04230</name>
</gene>
<evidence type="ECO:0000313" key="1">
    <source>
        <dbReference type="EMBL" id="NHE56016.1"/>
    </source>
</evidence>
<evidence type="ECO:0008006" key="3">
    <source>
        <dbReference type="Google" id="ProtNLM"/>
    </source>
</evidence>
<sequence length="439" mass="49324">MKLSISTFFGDFQIPLLALTIVGFLFCSGCQAEKDQAASAFSLQIEQLTSGTKHHFFGYIGQCQTIPWNESGQYILGMEIDTISRMPGPDEPATIFVIDTEDENNIIPLDQTYAWNPQQGTMFYWNPLAPETQFFFNDRDLETGKIFTVIYDIRERKRIKEYRYEDSPIANGGVAANGSAWLGINYGRLARLRPVTGYPGVPDWSEEEIAPKNDGIFTVDVKTSEKKLLVSYHQLDEKIRESNPDLQHSGLFINHTLWNRNSDRIYFFARAGWGPGDDSSNRVNVPITINSDGTGLTFHSIFVGGHPEWDEGNILIGSAPDDLGKKRQVLYDVEHKQIQGYMGDSVLFPNPEGDISLSPDANWFANGFGKNGKNYYTILRRNDGVWAKSEGIDKGDFSGDIRIDPAPRWNRTNDAILVPGIAPNGTRQMFLIQVLSNKI</sequence>
<dbReference type="EMBL" id="JAANYN010000002">
    <property type="protein sequence ID" value="NHE56016.1"/>
    <property type="molecule type" value="Genomic_DNA"/>
</dbReference>
<evidence type="ECO:0000313" key="2">
    <source>
        <dbReference type="Proteomes" id="UP000649799"/>
    </source>
</evidence>